<dbReference type="HAMAP" id="MF_01358">
    <property type="entry name" value="NDH1_NuoD"/>
    <property type="match status" value="1"/>
</dbReference>
<dbReference type="Pfam" id="PF00346">
    <property type="entry name" value="Complex1_49kDa"/>
    <property type="match status" value="1"/>
</dbReference>
<keyword evidence="3 7" id="KW-1278">Translocase</keyword>
<feature type="domain" description="NADH-quinone oxidoreductase subunit D" evidence="8">
    <location>
        <begin position="267"/>
        <end position="537"/>
    </location>
</feature>
<evidence type="ECO:0000256" key="5">
    <source>
        <dbReference type="ARBA" id="ARBA00030505"/>
    </source>
</evidence>
<dbReference type="EMBL" id="CH940650">
    <property type="protein sequence ID" value="EDW66710.2"/>
    <property type="molecule type" value="Genomic_DNA"/>
</dbReference>
<dbReference type="FunFam" id="1.10.645.10:FF:000005">
    <property type="entry name" value="NADH-quinone oxidoreductase subunit D"/>
    <property type="match status" value="1"/>
</dbReference>
<sequence length="537" mass="62029">MARRLGKMQELAEKLFTPSEIHRFNAYRDNFSKKFLNLNSYSFRWSFKRPRLSVSMPKWINSRLFTSGDCEKTSEECCCERPEHLQPNCEIDWDSVHPPGQPYKPRDTHYWYPDPEYLEQFQGQVLWPMGDEWKKRPNPSSRYFPPINRTFRSKFINFGPAHPAAHGVLRMILELDNETVLSADPHIGLLHRGTEKLIEYKTYTQALPYFDRLDYVSCMACEQAYSLAVEKLLNIEIPPRAKYIRTLCGELMRLTNHTMAVSSSVLDCGAITPLFWLFEEREKLYEFSERLSGARLHAAYIRPGGVAQDMPIGFSDDLYRFIMAFSDRLDEVEDVVTDNRIWRMRNIGIGRISAHDALNYGCTGPVLRATGIKWDLRKQQPYDAYADMKFDVAIGSQGDCYDRYLVRVLEMRESCSIILQCLNLMPPGHIKVDDRKIMPPQRRKMKTGMEDLIHHFKHFSQGYCVPPGETYTAVESPKGEFGVYLVSDGSSRPYRCKIRPASYTHLALLSKLSPSYLLADVVAIIGSLDIVFGEIDR</sequence>
<dbReference type="GO" id="GO:0005739">
    <property type="term" value="C:mitochondrion"/>
    <property type="evidence" value="ECO:0007669"/>
    <property type="project" value="GOC"/>
</dbReference>
<name>B4LX58_DROVI</name>
<reference evidence="9 10" key="1">
    <citation type="journal article" date="2007" name="Nature">
        <title>Evolution of genes and genomes on the Drosophila phylogeny.</title>
        <authorList>
            <consortium name="Drosophila 12 Genomes Consortium"/>
            <person name="Clark A.G."/>
            <person name="Eisen M.B."/>
            <person name="Smith D.R."/>
            <person name="Bergman C.M."/>
            <person name="Oliver B."/>
            <person name="Markow T.A."/>
            <person name="Kaufman T.C."/>
            <person name="Kellis M."/>
            <person name="Gelbart W."/>
            <person name="Iyer V.N."/>
            <person name="Pollard D.A."/>
            <person name="Sackton T.B."/>
            <person name="Larracuente A.M."/>
            <person name="Singh N.D."/>
            <person name="Abad J.P."/>
            <person name="Abt D.N."/>
            <person name="Adryan B."/>
            <person name="Aguade M."/>
            <person name="Akashi H."/>
            <person name="Anderson W.W."/>
            <person name="Aquadro C.F."/>
            <person name="Ardell D.H."/>
            <person name="Arguello R."/>
            <person name="Artieri C.G."/>
            <person name="Barbash D.A."/>
            <person name="Barker D."/>
            <person name="Barsanti P."/>
            <person name="Batterham P."/>
            <person name="Batzoglou S."/>
            <person name="Begun D."/>
            <person name="Bhutkar A."/>
            <person name="Blanco E."/>
            <person name="Bosak S.A."/>
            <person name="Bradley R.K."/>
            <person name="Brand A.D."/>
            <person name="Brent M.R."/>
            <person name="Brooks A.N."/>
            <person name="Brown R.H."/>
            <person name="Butlin R.K."/>
            <person name="Caggese C."/>
            <person name="Calvi B.R."/>
            <person name="Bernardo de Carvalho A."/>
            <person name="Caspi A."/>
            <person name="Castrezana S."/>
            <person name="Celniker S.E."/>
            <person name="Chang J.L."/>
            <person name="Chapple C."/>
            <person name="Chatterji S."/>
            <person name="Chinwalla A."/>
            <person name="Civetta A."/>
            <person name="Clifton S.W."/>
            <person name="Comeron J.M."/>
            <person name="Costello J.C."/>
            <person name="Coyne J.A."/>
            <person name="Daub J."/>
            <person name="David R.G."/>
            <person name="Delcher A.L."/>
            <person name="Delehaunty K."/>
            <person name="Do C.B."/>
            <person name="Ebling H."/>
            <person name="Edwards K."/>
            <person name="Eickbush T."/>
            <person name="Evans J.D."/>
            <person name="Filipski A."/>
            <person name="Findeiss S."/>
            <person name="Freyhult E."/>
            <person name="Fulton L."/>
            <person name="Fulton R."/>
            <person name="Garcia A.C."/>
            <person name="Gardiner A."/>
            <person name="Garfield D.A."/>
            <person name="Garvin B.E."/>
            <person name="Gibson G."/>
            <person name="Gilbert D."/>
            <person name="Gnerre S."/>
            <person name="Godfrey J."/>
            <person name="Good R."/>
            <person name="Gotea V."/>
            <person name="Gravely B."/>
            <person name="Greenberg A.J."/>
            <person name="Griffiths-Jones S."/>
            <person name="Gross S."/>
            <person name="Guigo R."/>
            <person name="Gustafson E.A."/>
            <person name="Haerty W."/>
            <person name="Hahn M.W."/>
            <person name="Halligan D.L."/>
            <person name="Halpern A.L."/>
            <person name="Halter G.M."/>
            <person name="Han M.V."/>
            <person name="Heger A."/>
            <person name="Hillier L."/>
            <person name="Hinrichs A.S."/>
            <person name="Holmes I."/>
            <person name="Hoskins R.A."/>
            <person name="Hubisz M.J."/>
            <person name="Hultmark D."/>
            <person name="Huntley M.A."/>
            <person name="Jaffe D.B."/>
            <person name="Jagadeeshan S."/>
            <person name="Jeck W.R."/>
            <person name="Johnson J."/>
            <person name="Jones C.D."/>
            <person name="Jordan W.C."/>
            <person name="Karpen G.H."/>
            <person name="Kataoka E."/>
            <person name="Keightley P.D."/>
            <person name="Kheradpour P."/>
            <person name="Kirkness E.F."/>
            <person name="Koerich L.B."/>
            <person name="Kristiansen K."/>
            <person name="Kudrna D."/>
            <person name="Kulathinal R.J."/>
            <person name="Kumar S."/>
            <person name="Kwok R."/>
            <person name="Lander E."/>
            <person name="Langley C.H."/>
            <person name="Lapoint R."/>
            <person name="Lazzaro B.P."/>
            <person name="Lee S.J."/>
            <person name="Levesque L."/>
            <person name="Li R."/>
            <person name="Lin C.F."/>
            <person name="Lin M.F."/>
            <person name="Lindblad-Toh K."/>
            <person name="Llopart A."/>
            <person name="Long M."/>
            <person name="Low L."/>
            <person name="Lozovsky E."/>
            <person name="Lu J."/>
            <person name="Luo M."/>
            <person name="Machado C.A."/>
            <person name="Makalowski W."/>
            <person name="Marzo M."/>
            <person name="Matsuda M."/>
            <person name="Matzkin L."/>
            <person name="McAllister B."/>
            <person name="McBride C.S."/>
            <person name="McKernan B."/>
            <person name="McKernan K."/>
            <person name="Mendez-Lago M."/>
            <person name="Minx P."/>
            <person name="Mollenhauer M.U."/>
            <person name="Montooth K."/>
            <person name="Mount S.M."/>
            <person name="Mu X."/>
            <person name="Myers E."/>
            <person name="Negre B."/>
            <person name="Newfeld S."/>
            <person name="Nielsen R."/>
            <person name="Noor M.A."/>
            <person name="O'Grady P."/>
            <person name="Pachter L."/>
            <person name="Papaceit M."/>
            <person name="Parisi M.J."/>
            <person name="Parisi M."/>
            <person name="Parts L."/>
            <person name="Pedersen J.S."/>
            <person name="Pesole G."/>
            <person name="Phillippy A.M."/>
            <person name="Ponting C.P."/>
            <person name="Pop M."/>
            <person name="Porcelli D."/>
            <person name="Powell J.R."/>
            <person name="Prohaska S."/>
            <person name="Pruitt K."/>
            <person name="Puig M."/>
            <person name="Quesneville H."/>
            <person name="Ram K.R."/>
            <person name="Rand D."/>
            <person name="Rasmussen M.D."/>
            <person name="Reed L.K."/>
            <person name="Reenan R."/>
            <person name="Reily A."/>
            <person name="Remington K.A."/>
            <person name="Rieger T.T."/>
            <person name="Ritchie M.G."/>
            <person name="Robin C."/>
            <person name="Rogers Y.H."/>
            <person name="Rohde C."/>
            <person name="Rozas J."/>
            <person name="Rubenfield M.J."/>
            <person name="Ruiz A."/>
            <person name="Russo S."/>
            <person name="Salzberg S.L."/>
            <person name="Sanchez-Gracia A."/>
            <person name="Saranga D.J."/>
            <person name="Sato H."/>
            <person name="Schaeffer S.W."/>
            <person name="Schatz M.C."/>
            <person name="Schlenke T."/>
            <person name="Schwartz R."/>
            <person name="Segarra C."/>
            <person name="Singh R.S."/>
            <person name="Sirot L."/>
            <person name="Sirota M."/>
            <person name="Sisneros N.B."/>
            <person name="Smith C.D."/>
            <person name="Smith T.F."/>
            <person name="Spieth J."/>
            <person name="Stage D.E."/>
            <person name="Stark A."/>
            <person name="Stephan W."/>
            <person name="Strausberg R.L."/>
            <person name="Strempel S."/>
            <person name="Sturgill D."/>
            <person name="Sutton G."/>
            <person name="Sutton G.G."/>
            <person name="Tao W."/>
            <person name="Teichmann S."/>
            <person name="Tobari Y.N."/>
            <person name="Tomimura Y."/>
            <person name="Tsolas J.M."/>
            <person name="Valente V.L."/>
            <person name="Venter E."/>
            <person name="Venter J.C."/>
            <person name="Vicario S."/>
            <person name="Vieira F.G."/>
            <person name="Vilella A.J."/>
            <person name="Villasante A."/>
            <person name="Walenz B."/>
            <person name="Wang J."/>
            <person name="Wasserman M."/>
            <person name="Watts T."/>
            <person name="Wilson D."/>
            <person name="Wilson R.K."/>
            <person name="Wing R.A."/>
            <person name="Wolfner M.F."/>
            <person name="Wong A."/>
            <person name="Wong G.K."/>
            <person name="Wu C.I."/>
            <person name="Wu G."/>
            <person name="Yamamoto D."/>
            <person name="Yang H.P."/>
            <person name="Yang S.P."/>
            <person name="Yorke J.A."/>
            <person name="Yoshida K."/>
            <person name="Zdobnov E."/>
            <person name="Zhang P."/>
            <person name="Zhang Y."/>
            <person name="Zimin A.V."/>
            <person name="Baldwin J."/>
            <person name="Abdouelleil A."/>
            <person name="Abdulkadir J."/>
            <person name="Abebe A."/>
            <person name="Abera B."/>
            <person name="Abreu J."/>
            <person name="Acer S.C."/>
            <person name="Aftuck L."/>
            <person name="Alexander A."/>
            <person name="An P."/>
            <person name="Anderson E."/>
            <person name="Anderson S."/>
            <person name="Arachi H."/>
            <person name="Azer M."/>
            <person name="Bachantsang P."/>
            <person name="Barry A."/>
            <person name="Bayul T."/>
            <person name="Berlin A."/>
            <person name="Bessette D."/>
            <person name="Bloom T."/>
            <person name="Blye J."/>
            <person name="Boguslavskiy L."/>
            <person name="Bonnet C."/>
            <person name="Boukhgalter B."/>
            <person name="Bourzgui I."/>
            <person name="Brown A."/>
            <person name="Cahill P."/>
            <person name="Channer S."/>
            <person name="Cheshatsang Y."/>
            <person name="Chuda L."/>
            <person name="Citroen M."/>
            <person name="Collymore A."/>
            <person name="Cooke P."/>
            <person name="Costello M."/>
            <person name="D'Aco K."/>
            <person name="Daza R."/>
            <person name="De Haan G."/>
            <person name="DeGray S."/>
            <person name="DeMaso C."/>
            <person name="Dhargay N."/>
            <person name="Dooley K."/>
            <person name="Dooley E."/>
            <person name="Doricent M."/>
            <person name="Dorje P."/>
            <person name="Dorjee K."/>
            <person name="Dupes A."/>
            <person name="Elong R."/>
            <person name="Falk J."/>
            <person name="Farina A."/>
            <person name="Faro S."/>
            <person name="Ferguson D."/>
            <person name="Fisher S."/>
            <person name="Foley C.D."/>
            <person name="Franke A."/>
            <person name="Friedrich D."/>
            <person name="Gadbois L."/>
            <person name="Gearin G."/>
            <person name="Gearin C.R."/>
            <person name="Giannoukos G."/>
            <person name="Goode T."/>
            <person name="Graham J."/>
            <person name="Grandbois E."/>
            <person name="Grewal S."/>
            <person name="Gyaltsen K."/>
            <person name="Hafez N."/>
            <person name="Hagos B."/>
            <person name="Hall J."/>
            <person name="Henson C."/>
            <person name="Hollinger A."/>
            <person name="Honan T."/>
            <person name="Huard M.D."/>
            <person name="Hughes L."/>
            <person name="Hurhula B."/>
            <person name="Husby M.E."/>
            <person name="Kamat A."/>
            <person name="Kanga B."/>
            <person name="Kashin S."/>
            <person name="Khazanovich D."/>
            <person name="Kisner P."/>
            <person name="Lance K."/>
            <person name="Lara M."/>
            <person name="Lee W."/>
            <person name="Lennon N."/>
            <person name="Letendre F."/>
            <person name="LeVine R."/>
            <person name="Lipovsky A."/>
            <person name="Liu X."/>
            <person name="Liu J."/>
            <person name="Liu S."/>
            <person name="Lokyitsang T."/>
            <person name="Lokyitsang Y."/>
            <person name="Lubonja R."/>
            <person name="Lui A."/>
            <person name="MacDonald P."/>
            <person name="Magnisalis V."/>
            <person name="Maru K."/>
            <person name="Matthews C."/>
            <person name="McCusker W."/>
            <person name="McDonough S."/>
            <person name="Mehta T."/>
            <person name="Meldrim J."/>
            <person name="Meneus L."/>
            <person name="Mihai O."/>
            <person name="Mihalev A."/>
            <person name="Mihova T."/>
            <person name="Mittelman R."/>
            <person name="Mlenga V."/>
            <person name="Montmayeur A."/>
            <person name="Mulrain L."/>
            <person name="Navidi A."/>
            <person name="Naylor J."/>
            <person name="Negash T."/>
            <person name="Nguyen T."/>
            <person name="Nguyen N."/>
            <person name="Nicol R."/>
            <person name="Norbu C."/>
            <person name="Norbu N."/>
            <person name="Novod N."/>
            <person name="O'Neill B."/>
            <person name="Osman S."/>
            <person name="Markiewicz E."/>
            <person name="Oyono O.L."/>
            <person name="Patti C."/>
            <person name="Phunkhang P."/>
            <person name="Pierre F."/>
            <person name="Priest M."/>
            <person name="Raghuraman S."/>
            <person name="Rege F."/>
            <person name="Reyes R."/>
            <person name="Rise C."/>
            <person name="Rogov P."/>
            <person name="Ross K."/>
            <person name="Ryan E."/>
            <person name="Settipalli S."/>
            <person name="Shea T."/>
            <person name="Sherpa N."/>
            <person name="Shi L."/>
            <person name="Shih D."/>
            <person name="Sparrow T."/>
            <person name="Spaulding J."/>
            <person name="Stalker J."/>
            <person name="Stange-Thomann N."/>
            <person name="Stavropoulos S."/>
            <person name="Stone C."/>
            <person name="Strader C."/>
            <person name="Tesfaye S."/>
            <person name="Thomson T."/>
            <person name="Thoulutsang Y."/>
            <person name="Thoulutsang D."/>
            <person name="Topham K."/>
            <person name="Topping I."/>
            <person name="Tsamla T."/>
            <person name="Vassiliev H."/>
            <person name="Vo A."/>
            <person name="Wangchuk T."/>
            <person name="Wangdi T."/>
            <person name="Weiand M."/>
            <person name="Wilkinson J."/>
            <person name="Wilson A."/>
            <person name="Yadav S."/>
            <person name="Young G."/>
            <person name="Yu Q."/>
            <person name="Zembek L."/>
            <person name="Zhong D."/>
            <person name="Zimmer A."/>
            <person name="Zwirko Z."/>
            <person name="Jaffe D.B."/>
            <person name="Alvarez P."/>
            <person name="Brockman W."/>
            <person name="Butler J."/>
            <person name="Chin C."/>
            <person name="Gnerre S."/>
            <person name="Grabherr M."/>
            <person name="Kleber M."/>
            <person name="Mauceli E."/>
            <person name="MacCallum I."/>
        </authorList>
    </citation>
    <scope>NUCLEOTIDE SEQUENCE [LARGE SCALE GENOMIC DNA]</scope>
    <source>
        <strain evidence="10">Tucson 15010-1051.87</strain>
    </source>
</reference>
<dbReference type="InterPro" id="IPR014029">
    <property type="entry name" value="NADH_UbQ_OxRdtase_49kDa_CS"/>
</dbReference>
<evidence type="ECO:0000256" key="2">
    <source>
        <dbReference type="ARBA" id="ARBA00022448"/>
    </source>
</evidence>
<dbReference type="PROSITE" id="PS00535">
    <property type="entry name" value="COMPLEX1_49K"/>
    <property type="match status" value="1"/>
</dbReference>
<evidence type="ECO:0000256" key="4">
    <source>
        <dbReference type="ARBA" id="ARBA00023027"/>
    </source>
</evidence>
<protein>
    <recommendedName>
        <fullName evidence="5">Complex I-49kD</fullName>
    </recommendedName>
    <alternativeName>
        <fullName evidence="6">NADH-ubiquinone oxidoreductase 49 kDa subunit</fullName>
    </alternativeName>
</protein>
<dbReference type="GO" id="GO:0048038">
    <property type="term" value="F:quinone binding"/>
    <property type="evidence" value="ECO:0007669"/>
    <property type="project" value="InterPro"/>
</dbReference>
<evidence type="ECO:0000259" key="8">
    <source>
        <dbReference type="Pfam" id="PF00346"/>
    </source>
</evidence>
<dbReference type="Proteomes" id="UP000008792">
    <property type="component" value="Unassembled WGS sequence"/>
</dbReference>
<dbReference type="GO" id="GO:0016651">
    <property type="term" value="F:oxidoreductase activity, acting on NAD(P)H"/>
    <property type="evidence" value="ECO:0007669"/>
    <property type="project" value="InterPro"/>
</dbReference>
<evidence type="ECO:0000256" key="1">
    <source>
        <dbReference type="ARBA" id="ARBA00005769"/>
    </source>
</evidence>
<dbReference type="SUPFAM" id="SSF56762">
    <property type="entry name" value="HydB/Nqo4-like"/>
    <property type="match status" value="1"/>
</dbReference>
<dbReference type="PANTHER" id="PTHR11993:SF10">
    <property type="entry name" value="NADH DEHYDROGENASE [UBIQUINONE] IRON-SULFUR PROTEIN 2, MITOCHONDRIAL"/>
    <property type="match status" value="1"/>
</dbReference>
<evidence type="ECO:0000256" key="6">
    <source>
        <dbReference type="ARBA" id="ARBA00031562"/>
    </source>
</evidence>
<comment type="similarity">
    <text evidence="1 7">Belongs to the complex I 49 kDa subunit family.</text>
</comment>
<gene>
    <name evidence="9" type="primary">Dvir\GJ23477</name>
    <name evidence="9" type="ORF">Dvir_GJ23477</name>
</gene>
<dbReference type="InterPro" id="IPR001135">
    <property type="entry name" value="NADH_Q_OxRdtase_suD"/>
</dbReference>
<keyword evidence="10" id="KW-1185">Reference proteome</keyword>
<dbReference type="AlphaFoldDB" id="B4LX58"/>
<dbReference type="STRING" id="7244.B4LX58"/>
<dbReference type="GO" id="GO:0051287">
    <property type="term" value="F:NAD binding"/>
    <property type="evidence" value="ECO:0007669"/>
    <property type="project" value="InterPro"/>
</dbReference>
<keyword evidence="4 7" id="KW-0520">NAD</keyword>
<dbReference type="InParanoid" id="B4LX58"/>
<evidence type="ECO:0000256" key="7">
    <source>
        <dbReference type="RuleBase" id="RU003685"/>
    </source>
</evidence>
<dbReference type="NCBIfam" id="NF004739">
    <property type="entry name" value="PRK06075.1"/>
    <property type="match status" value="1"/>
</dbReference>
<dbReference type="eggNOG" id="KOG2870">
    <property type="taxonomic scope" value="Eukaryota"/>
</dbReference>
<accession>B4LX58</accession>
<dbReference type="Gene3D" id="1.10.645.10">
    <property type="entry name" value="Cytochrome-c3 Hydrogenase, chain B"/>
    <property type="match status" value="1"/>
</dbReference>
<evidence type="ECO:0000313" key="10">
    <source>
        <dbReference type="Proteomes" id="UP000008792"/>
    </source>
</evidence>
<dbReference type="NCBIfam" id="TIGR01962">
    <property type="entry name" value="NuoD"/>
    <property type="match status" value="1"/>
</dbReference>
<dbReference type="OrthoDB" id="1009at2759"/>
<evidence type="ECO:0000256" key="3">
    <source>
        <dbReference type="ARBA" id="ARBA00022967"/>
    </source>
</evidence>
<dbReference type="InterPro" id="IPR022885">
    <property type="entry name" value="NDH1_su_D/H"/>
</dbReference>
<organism evidence="9 10">
    <name type="scientific">Drosophila virilis</name>
    <name type="common">Fruit fly</name>
    <dbReference type="NCBI Taxonomy" id="7244"/>
    <lineage>
        <taxon>Eukaryota</taxon>
        <taxon>Metazoa</taxon>
        <taxon>Ecdysozoa</taxon>
        <taxon>Arthropoda</taxon>
        <taxon>Hexapoda</taxon>
        <taxon>Insecta</taxon>
        <taxon>Pterygota</taxon>
        <taxon>Neoptera</taxon>
        <taxon>Endopterygota</taxon>
        <taxon>Diptera</taxon>
        <taxon>Brachycera</taxon>
        <taxon>Muscomorpha</taxon>
        <taxon>Ephydroidea</taxon>
        <taxon>Drosophilidae</taxon>
        <taxon>Drosophila</taxon>
    </lineage>
</organism>
<dbReference type="KEGG" id="dvi:6629822"/>
<dbReference type="InterPro" id="IPR029014">
    <property type="entry name" value="NiFe-Hase_large"/>
</dbReference>
<dbReference type="PANTHER" id="PTHR11993">
    <property type="entry name" value="NADH-UBIQUINONE OXIDOREDUCTASE 49 KDA SUBUNIT"/>
    <property type="match status" value="1"/>
</dbReference>
<keyword evidence="2 7" id="KW-0813">Transport</keyword>
<dbReference type="HOGENOM" id="CLU_015134_1_1_1"/>
<dbReference type="FunCoup" id="B4LX58">
    <property type="interactions" value="137"/>
</dbReference>
<dbReference type="GO" id="GO:0006120">
    <property type="term" value="P:mitochondrial electron transport, NADH to ubiquinone"/>
    <property type="evidence" value="ECO:0007669"/>
    <property type="project" value="TreeGrafter"/>
</dbReference>
<proteinExistence type="inferred from homology"/>
<evidence type="ECO:0000313" key="9">
    <source>
        <dbReference type="EMBL" id="EDW66710.2"/>
    </source>
</evidence>